<feature type="transmembrane region" description="Helical" evidence="6">
    <location>
        <begin position="226"/>
        <end position="247"/>
    </location>
</feature>
<feature type="transmembrane region" description="Helical" evidence="6">
    <location>
        <begin position="437"/>
        <end position="460"/>
    </location>
</feature>
<evidence type="ECO:0000256" key="1">
    <source>
        <dbReference type="ARBA" id="ARBA00004429"/>
    </source>
</evidence>
<keyword evidence="3 6" id="KW-0812">Transmembrane</keyword>
<accession>A0ABP5E9M2</accession>
<dbReference type="Pfam" id="PF07690">
    <property type="entry name" value="MFS_1"/>
    <property type="match status" value="1"/>
</dbReference>
<evidence type="ECO:0000259" key="7">
    <source>
        <dbReference type="PROSITE" id="PS50850"/>
    </source>
</evidence>
<evidence type="ECO:0000256" key="6">
    <source>
        <dbReference type="SAM" id="Phobius"/>
    </source>
</evidence>
<keyword evidence="2" id="KW-0813">Transport</keyword>
<dbReference type="Gene3D" id="1.20.1250.20">
    <property type="entry name" value="MFS general substrate transporter like domains"/>
    <property type="match status" value="2"/>
</dbReference>
<evidence type="ECO:0000256" key="5">
    <source>
        <dbReference type="ARBA" id="ARBA00023136"/>
    </source>
</evidence>
<feature type="transmembrane region" description="Helical" evidence="6">
    <location>
        <begin position="334"/>
        <end position="355"/>
    </location>
</feature>
<feature type="transmembrane region" description="Helical" evidence="6">
    <location>
        <begin position="169"/>
        <end position="188"/>
    </location>
</feature>
<evidence type="ECO:0000256" key="2">
    <source>
        <dbReference type="ARBA" id="ARBA00022448"/>
    </source>
</evidence>
<feature type="transmembrane region" description="Helical" evidence="6">
    <location>
        <begin position="300"/>
        <end position="322"/>
    </location>
</feature>
<comment type="caution">
    <text evidence="8">The sequence shown here is derived from an EMBL/GenBank/DDBJ whole genome shotgun (WGS) entry which is preliminary data.</text>
</comment>
<dbReference type="Proteomes" id="UP001500326">
    <property type="component" value="Unassembled WGS sequence"/>
</dbReference>
<evidence type="ECO:0000256" key="3">
    <source>
        <dbReference type="ARBA" id="ARBA00022692"/>
    </source>
</evidence>
<dbReference type="RefSeq" id="WP_344064426.1">
    <property type="nucleotide sequence ID" value="NZ_BAAAOH010000001.1"/>
</dbReference>
<dbReference type="PANTHER" id="PTHR23501:SF191">
    <property type="entry name" value="VACUOLAR BASIC AMINO ACID TRANSPORTER 4"/>
    <property type="match status" value="1"/>
</dbReference>
<feature type="transmembrane region" description="Helical" evidence="6">
    <location>
        <begin position="405"/>
        <end position="425"/>
    </location>
</feature>
<dbReference type="PRINTS" id="PR01036">
    <property type="entry name" value="TCRTETB"/>
</dbReference>
<proteinExistence type="predicted"/>
<feature type="transmembrane region" description="Helical" evidence="6">
    <location>
        <begin position="361"/>
        <end position="384"/>
    </location>
</feature>
<dbReference type="CDD" id="cd17502">
    <property type="entry name" value="MFS_Azr1_MDR_like"/>
    <property type="match status" value="1"/>
</dbReference>
<protein>
    <submittedName>
        <fullName evidence="8">MDR family MFS transporter</fullName>
    </submittedName>
</protein>
<name>A0ABP5E9M2_9MICO</name>
<keyword evidence="5 6" id="KW-0472">Membrane</keyword>
<feature type="transmembrane region" description="Helical" evidence="6">
    <location>
        <begin position="142"/>
        <end position="163"/>
    </location>
</feature>
<dbReference type="PANTHER" id="PTHR23501">
    <property type="entry name" value="MAJOR FACILITATOR SUPERFAMILY"/>
    <property type="match status" value="1"/>
</dbReference>
<evidence type="ECO:0000313" key="9">
    <source>
        <dbReference type="Proteomes" id="UP001500326"/>
    </source>
</evidence>
<feature type="transmembrane region" description="Helical" evidence="6">
    <location>
        <begin position="51"/>
        <end position="69"/>
    </location>
</feature>
<evidence type="ECO:0000313" key="8">
    <source>
        <dbReference type="EMBL" id="GAA1993808.1"/>
    </source>
</evidence>
<feature type="transmembrane region" description="Helical" evidence="6">
    <location>
        <begin position="200"/>
        <end position="220"/>
    </location>
</feature>
<reference evidence="9" key="1">
    <citation type="journal article" date="2019" name="Int. J. Syst. Evol. Microbiol.">
        <title>The Global Catalogue of Microorganisms (GCM) 10K type strain sequencing project: providing services to taxonomists for standard genome sequencing and annotation.</title>
        <authorList>
            <consortium name="The Broad Institute Genomics Platform"/>
            <consortium name="The Broad Institute Genome Sequencing Center for Infectious Disease"/>
            <person name="Wu L."/>
            <person name="Ma J."/>
        </authorList>
    </citation>
    <scope>NUCLEOTIDE SEQUENCE [LARGE SCALE GENOMIC DNA]</scope>
    <source>
        <strain evidence="9">JCM 14902</strain>
    </source>
</reference>
<organism evidence="8 9">
    <name type="scientific">Microbacterium pumilum</name>
    <dbReference type="NCBI Taxonomy" id="344165"/>
    <lineage>
        <taxon>Bacteria</taxon>
        <taxon>Bacillati</taxon>
        <taxon>Actinomycetota</taxon>
        <taxon>Actinomycetes</taxon>
        <taxon>Micrococcales</taxon>
        <taxon>Microbacteriaceae</taxon>
        <taxon>Microbacterium</taxon>
    </lineage>
</organism>
<dbReference type="InterPro" id="IPR036259">
    <property type="entry name" value="MFS_trans_sf"/>
</dbReference>
<dbReference type="PROSITE" id="PS50850">
    <property type="entry name" value="MFS"/>
    <property type="match status" value="1"/>
</dbReference>
<keyword evidence="4 6" id="KW-1133">Transmembrane helix</keyword>
<dbReference type="EMBL" id="BAAAOH010000001">
    <property type="protein sequence ID" value="GAA1993808.1"/>
    <property type="molecule type" value="Genomic_DNA"/>
</dbReference>
<comment type="subcellular location">
    <subcellularLocation>
        <location evidence="1">Cell inner membrane</location>
        <topology evidence="1">Multi-pass membrane protein</topology>
    </subcellularLocation>
</comment>
<dbReference type="InterPro" id="IPR011701">
    <property type="entry name" value="MFS"/>
</dbReference>
<sequence>MRVSDGVGLRSERGPILLALMLSTFLIAIDSTVLSTAVPTIVDEFGGFEQFAWLFSIYMLAQAASVPVYAKLSDIIGRRPVIYIGIVLFLIGSVLCASAWSMGSLIAFRAVQGLGAGAILPTTMTIAGDIYTVRERARTQGYLASVWAFSSVAGPTLGGLFSQFLSWRWIFWINVPLCLLALWMLWRNYRQPYERHRRPIDYAGALLLTAALVLIVLALLEGGNGWAWMSWQSVGAFGLGGVLLIAFAFVERRAVDPILAPWVFSSRIVVSTSVVSLFVGVVLIGLVSFVPTFLQSTANAVPLAAGLAVAALTLGWPISAGFAGRFYLRIGFRATTLIGSVLAIIGAGLLTVFAFSPSIPLTAVACFVVGLGLGFVAAPSLIAAQSSVDMRRRGVVSGTNMLARSIGSAVGVAVFGAMANAMIAANGGADSPAAIRAGTIAVFVGVGSAAIVMLIACVFIPPVHIAEPETEPSTERATVAPAED</sequence>
<feature type="transmembrane region" description="Helical" evidence="6">
    <location>
        <begin position="106"/>
        <end position="130"/>
    </location>
</feature>
<gene>
    <name evidence="8" type="ORF">GCM10009777_31750</name>
</gene>
<dbReference type="SUPFAM" id="SSF103473">
    <property type="entry name" value="MFS general substrate transporter"/>
    <property type="match status" value="1"/>
</dbReference>
<evidence type="ECO:0000256" key="4">
    <source>
        <dbReference type="ARBA" id="ARBA00022989"/>
    </source>
</evidence>
<dbReference type="InterPro" id="IPR020846">
    <property type="entry name" value="MFS_dom"/>
</dbReference>
<feature type="transmembrane region" description="Helical" evidence="6">
    <location>
        <begin position="268"/>
        <end position="294"/>
    </location>
</feature>
<feature type="domain" description="Major facilitator superfamily (MFS) profile" evidence="7">
    <location>
        <begin position="16"/>
        <end position="465"/>
    </location>
</feature>
<keyword evidence="9" id="KW-1185">Reference proteome</keyword>
<feature type="transmembrane region" description="Helical" evidence="6">
    <location>
        <begin position="81"/>
        <end position="100"/>
    </location>
</feature>